<dbReference type="GO" id="GO:0008955">
    <property type="term" value="F:peptidoglycan glycosyltransferase activity"/>
    <property type="evidence" value="ECO:0007669"/>
    <property type="project" value="UniProtKB-EC"/>
</dbReference>
<evidence type="ECO:0000256" key="10">
    <source>
        <dbReference type="ARBA" id="ARBA00022989"/>
    </source>
</evidence>
<keyword evidence="9" id="KW-0573">Peptidoglycan synthesis</keyword>
<evidence type="ECO:0000256" key="19">
    <source>
        <dbReference type="ARBA" id="ARBA00044770"/>
    </source>
</evidence>
<evidence type="ECO:0000256" key="8">
    <source>
        <dbReference type="ARBA" id="ARBA00022960"/>
    </source>
</evidence>
<dbReference type="Proteomes" id="UP000565572">
    <property type="component" value="Unassembled WGS sequence"/>
</dbReference>
<keyword evidence="12" id="KW-0131">Cell cycle</keyword>
<evidence type="ECO:0000256" key="13">
    <source>
        <dbReference type="ARBA" id="ARBA00023316"/>
    </source>
</evidence>
<dbReference type="GO" id="GO:0008360">
    <property type="term" value="P:regulation of cell shape"/>
    <property type="evidence" value="ECO:0007669"/>
    <property type="project" value="UniProtKB-KW"/>
</dbReference>
<name>A0A7W5P8V6_9ACTN</name>
<keyword evidence="3" id="KW-1003">Cell membrane</keyword>
<evidence type="ECO:0000256" key="22">
    <source>
        <dbReference type="SAM" id="MobiDB-lite"/>
    </source>
</evidence>
<comment type="pathway">
    <text evidence="2">Cell wall biogenesis; peptidoglycan biosynthesis.</text>
</comment>
<dbReference type="Pfam" id="PF01098">
    <property type="entry name" value="FTSW_RODA_SPOVE"/>
    <property type="match status" value="1"/>
</dbReference>
<feature type="region of interest" description="Disordered" evidence="22">
    <location>
        <begin position="407"/>
        <end position="434"/>
    </location>
</feature>
<evidence type="ECO:0000256" key="4">
    <source>
        <dbReference type="ARBA" id="ARBA00022618"/>
    </source>
</evidence>
<feature type="transmembrane region" description="Helical" evidence="23">
    <location>
        <begin position="170"/>
        <end position="187"/>
    </location>
</feature>
<feature type="compositionally biased region" description="Low complexity" evidence="22">
    <location>
        <begin position="414"/>
        <end position="425"/>
    </location>
</feature>
<evidence type="ECO:0000256" key="17">
    <source>
        <dbReference type="ARBA" id="ARBA00041185"/>
    </source>
</evidence>
<proteinExistence type="inferred from homology"/>
<keyword evidence="6" id="KW-0808">Transferase</keyword>
<dbReference type="InterPro" id="IPR018365">
    <property type="entry name" value="Cell_cycle_FtsW-rel_CS"/>
</dbReference>
<keyword evidence="8" id="KW-0133">Cell shape</keyword>
<dbReference type="InterPro" id="IPR001182">
    <property type="entry name" value="FtsW/RodA"/>
</dbReference>
<evidence type="ECO:0000256" key="11">
    <source>
        <dbReference type="ARBA" id="ARBA00023136"/>
    </source>
</evidence>
<dbReference type="GO" id="GO:0009252">
    <property type="term" value="P:peptidoglycan biosynthetic process"/>
    <property type="evidence" value="ECO:0007669"/>
    <property type="project" value="UniProtKB-KW"/>
</dbReference>
<feature type="transmembrane region" description="Helical" evidence="23">
    <location>
        <begin position="368"/>
        <end position="390"/>
    </location>
</feature>
<comment type="caution">
    <text evidence="24">The sequence shown here is derived from an EMBL/GenBank/DDBJ whole genome shotgun (WGS) entry which is preliminary data.</text>
</comment>
<dbReference type="GO" id="GO:0032153">
    <property type="term" value="C:cell division site"/>
    <property type="evidence" value="ECO:0007669"/>
    <property type="project" value="TreeGrafter"/>
</dbReference>
<comment type="function">
    <text evidence="21">Peptidoglycan polymerase that is essential for cell division.</text>
</comment>
<keyword evidence="5" id="KW-0328">Glycosyltransferase</keyword>
<organism evidence="24 25">
    <name type="scientific">Microlunatus antarcticus</name>
    <dbReference type="NCBI Taxonomy" id="53388"/>
    <lineage>
        <taxon>Bacteria</taxon>
        <taxon>Bacillati</taxon>
        <taxon>Actinomycetota</taxon>
        <taxon>Actinomycetes</taxon>
        <taxon>Propionibacteriales</taxon>
        <taxon>Propionibacteriaceae</taxon>
        <taxon>Microlunatus</taxon>
    </lineage>
</organism>
<dbReference type="GO" id="GO:0071555">
    <property type="term" value="P:cell wall organization"/>
    <property type="evidence" value="ECO:0007669"/>
    <property type="project" value="UniProtKB-KW"/>
</dbReference>
<feature type="transmembrane region" description="Helical" evidence="23">
    <location>
        <begin position="334"/>
        <end position="356"/>
    </location>
</feature>
<comment type="catalytic activity">
    <reaction evidence="20">
        <text>[GlcNAc-(1-&gt;4)-Mur2Ac(oyl-L-Ala-gamma-D-Glu-L-Lys-D-Ala-D-Ala)](n)-di-trans,octa-cis-undecaprenyl diphosphate + beta-D-GlcNAc-(1-&gt;4)-Mur2Ac(oyl-L-Ala-gamma-D-Glu-L-Lys-D-Ala-D-Ala)-di-trans,octa-cis-undecaprenyl diphosphate = [GlcNAc-(1-&gt;4)-Mur2Ac(oyl-L-Ala-gamma-D-Glu-L-Lys-D-Ala-D-Ala)](n+1)-di-trans,octa-cis-undecaprenyl diphosphate + di-trans,octa-cis-undecaprenyl diphosphate + H(+)</text>
        <dbReference type="Rhea" id="RHEA:23708"/>
        <dbReference type="Rhea" id="RHEA-COMP:9602"/>
        <dbReference type="Rhea" id="RHEA-COMP:9603"/>
        <dbReference type="ChEBI" id="CHEBI:15378"/>
        <dbReference type="ChEBI" id="CHEBI:58405"/>
        <dbReference type="ChEBI" id="CHEBI:60033"/>
        <dbReference type="ChEBI" id="CHEBI:78435"/>
        <dbReference type="EC" id="2.4.99.28"/>
    </reaction>
</comment>
<dbReference type="GO" id="GO:0051301">
    <property type="term" value="P:cell division"/>
    <property type="evidence" value="ECO:0007669"/>
    <property type="project" value="UniProtKB-KW"/>
</dbReference>
<keyword evidence="7 23" id="KW-0812">Transmembrane</keyword>
<evidence type="ECO:0000256" key="20">
    <source>
        <dbReference type="ARBA" id="ARBA00049902"/>
    </source>
</evidence>
<keyword evidence="13" id="KW-0961">Cell wall biogenesis/degradation</keyword>
<evidence type="ECO:0000313" key="25">
    <source>
        <dbReference type="Proteomes" id="UP000565572"/>
    </source>
</evidence>
<dbReference type="EC" id="2.4.99.28" evidence="19"/>
<feature type="transmembrane region" description="Helical" evidence="23">
    <location>
        <begin position="302"/>
        <end position="322"/>
    </location>
</feature>
<evidence type="ECO:0000256" key="5">
    <source>
        <dbReference type="ARBA" id="ARBA00022676"/>
    </source>
</evidence>
<evidence type="ECO:0000256" key="9">
    <source>
        <dbReference type="ARBA" id="ARBA00022984"/>
    </source>
</evidence>
<dbReference type="PANTHER" id="PTHR30474:SF2">
    <property type="entry name" value="PEPTIDOGLYCAN GLYCOSYLTRANSFERASE FTSW-RELATED"/>
    <property type="match status" value="1"/>
</dbReference>
<keyword evidence="25" id="KW-1185">Reference proteome</keyword>
<dbReference type="GO" id="GO:0005886">
    <property type="term" value="C:plasma membrane"/>
    <property type="evidence" value="ECO:0007669"/>
    <property type="project" value="UniProtKB-SubCell"/>
</dbReference>
<keyword evidence="4 24" id="KW-0132">Cell division</keyword>
<evidence type="ECO:0000256" key="3">
    <source>
        <dbReference type="ARBA" id="ARBA00022475"/>
    </source>
</evidence>
<protein>
    <recommendedName>
        <fullName evidence="17">Probable peptidoglycan glycosyltransferase FtsW</fullName>
        <ecNumber evidence="19">2.4.99.28</ecNumber>
    </recommendedName>
    <alternativeName>
        <fullName evidence="18">Cell division protein FtsW</fullName>
    </alternativeName>
    <alternativeName>
        <fullName evidence="15">Cell wall polymerase</fullName>
    </alternativeName>
    <alternativeName>
        <fullName evidence="14">Peptidoglycan polymerase</fullName>
    </alternativeName>
</protein>
<dbReference type="AlphaFoldDB" id="A0A7W5P8V6"/>
<evidence type="ECO:0000256" key="18">
    <source>
        <dbReference type="ARBA" id="ARBA00041418"/>
    </source>
</evidence>
<dbReference type="GO" id="GO:0015648">
    <property type="term" value="F:lipid-linked peptidoglycan transporter activity"/>
    <property type="evidence" value="ECO:0007669"/>
    <property type="project" value="TreeGrafter"/>
</dbReference>
<reference evidence="24 25" key="1">
    <citation type="submission" date="2020-08" db="EMBL/GenBank/DDBJ databases">
        <title>Sequencing the genomes of 1000 actinobacteria strains.</title>
        <authorList>
            <person name="Klenk H.-P."/>
        </authorList>
    </citation>
    <scope>NUCLEOTIDE SEQUENCE [LARGE SCALE GENOMIC DNA]</scope>
    <source>
        <strain evidence="24 25">DSM 11053</strain>
    </source>
</reference>
<accession>A0A7W5P8V6</accession>
<evidence type="ECO:0000256" key="15">
    <source>
        <dbReference type="ARBA" id="ARBA00033270"/>
    </source>
</evidence>
<dbReference type="RefSeq" id="WP_332836873.1">
    <property type="nucleotide sequence ID" value="NZ_JACHZG010000001.1"/>
</dbReference>
<dbReference type="NCBIfam" id="TIGR02614">
    <property type="entry name" value="ftsW"/>
    <property type="match status" value="1"/>
</dbReference>
<comment type="subcellular location">
    <subcellularLocation>
        <location evidence="1">Cell membrane</location>
        <topology evidence="1">Multi-pass membrane protein</topology>
    </subcellularLocation>
</comment>
<comment type="similarity">
    <text evidence="16">Belongs to the SEDS family. FtsW subfamily.</text>
</comment>
<evidence type="ECO:0000256" key="7">
    <source>
        <dbReference type="ARBA" id="ARBA00022692"/>
    </source>
</evidence>
<evidence type="ECO:0000256" key="16">
    <source>
        <dbReference type="ARBA" id="ARBA00038053"/>
    </source>
</evidence>
<keyword evidence="10 23" id="KW-1133">Transmembrane helix</keyword>
<feature type="transmembrane region" description="Helical" evidence="23">
    <location>
        <begin position="193"/>
        <end position="210"/>
    </location>
</feature>
<dbReference type="PROSITE" id="PS00428">
    <property type="entry name" value="FTSW_RODA_SPOVE"/>
    <property type="match status" value="1"/>
</dbReference>
<dbReference type="PANTHER" id="PTHR30474">
    <property type="entry name" value="CELL CYCLE PROTEIN"/>
    <property type="match status" value="1"/>
</dbReference>
<keyword evidence="11 23" id="KW-0472">Membrane</keyword>
<sequence length="434" mass="45744">MATLTPTRRPRTDIAPTPGRAVALWLRAVLDRPMTSYHLVLGSVALLLVVGLMMVLSASSVNAYLTTGDSYYYVKRQVIFLVIGVVGAITIMKLPVGTLRWVSWLGLGLATLLLVLTYTPLGLDINGNRNWLSTGVAGFAIQPAEFAKLALVLWGADVLARKQKMLDRPLHLLVPFLPVSGLIIALVVFQGDAGTAVVLAGIVAGVLWIVGAPVRVLTALGAVGFLGVVGLFVTSPIRMRRLAAYLDPSVNVNGINDQAQAGMFAIASGGWWGLGLGASRQKWGSLPEAHTDFIFAVLGEEFGLFGSLVVLALVGLLGYAGFRIASRSDDPFSRYAAGGVTTWFVVQALFNLAVVLRLLPIAGVPLPLVSYGGSALIGNLLAVGVLLGCARREPDARNLLAARRAGDRPRMTVTTGSAAGTGAAKATRRTRSRG</sequence>
<feature type="transmembrane region" description="Helical" evidence="23">
    <location>
        <begin position="217"/>
        <end position="237"/>
    </location>
</feature>
<evidence type="ECO:0000256" key="14">
    <source>
        <dbReference type="ARBA" id="ARBA00032370"/>
    </source>
</evidence>
<dbReference type="EMBL" id="JACHZG010000001">
    <property type="protein sequence ID" value="MBB3328281.1"/>
    <property type="molecule type" value="Genomic_DNA"/>
</dbReference>
<dbReference type="InterPro" id="IPR013437">
    <property type="entry name" value="FtsW"/>
</dbReference>
<feature type="transmembrane region" description="Helical" evidence="23">
    <location>
        <begin position="101"/>
        <end position="121"/>
    </location>
</feature>
<evidence type="ECO:0000256" key="23">
    <source>
        <dbReference type="SAM" id="Phobius"/>
    </source>
</evidence>
<evidence type="ECO:0000256" key="12">
    <source>
        <dbReference type="ARBA" id="ARBA00023306"/>
    </source>
</evidence>
<gene>
    <name evidence="24" type="ORF">FHX39_003225</name>
</gene>
<feature type="transmembrane region" description="Helical" evidence="23">
    <location>
        <begin position="39"/>
        <end position="65"/>
    </location>
</feature>
<evidence type="ECO:0000313" key="24">
    <source>
        <dbReference type="EMBL" id="MBB3328281.1"/>
    </source>
</evidence>
<evidence type="ECO:0000256" key="1">
    <source>
        <dbReference type="ARBA" id="ARBA00004651"/>
    </source>
</evidence>
<feature type="transmembrane region" description="Helical" evidence="23">
    <location>
        <begin position="77"/>
        <end position="95"/>
    </location>
</feature>
<evidence type="ECO:0000256" key="21">
    <source>
        <dbReference type="ARBA" id="ARBA00049966"/>
    </source>
</evidence>
<evidence type="ECO:0000256" key="6">
    <source>
        <dbReference type="ARBA" id="ARBA00022679"/>
    </source>
</evidence>
<evidence type="ECO:0000256" key="2">
    <source>
        <dbReference type="ARBA" id="ARBA00004752"/>
    </source>
</evidence>